<keyword evidence="1" id="KW-1133">Transmembrane helix</keyword>
<reference evidence="2 3" key="1">
    <citation type="journal article" date="2023" name="Nucleic Acids Res.">
        <title>The hologenome of Daphnia magna reveals possible DNA methylation and microbiome-mediated evolution of the host genome.</title>
        <authorList>
            <person name="Chaturvedi A."/>
            <person name="Li X."/>
            <person name="Dhandapani V."/>
            <person name="Marshall H."/>
            <person name="Kissane S."/>
            <person name="Cuenca-Cambronero M."/>
            <person name="Asole G."/>
            <person name="Calvet F."/>
            <person name="Ruiz-Romero M."/>
            <person name="Marangio P."/>
            <person name="Guigo R."/>
            <person name="Rago D."/>
            <person name="Mirbahai L."/>
            <person name="Eastwood N."/>
            <person name="Colbourne J.K."/>
            <person name="Zhou J."/>
            <person name="Mallon E."/>
            <person name="Orsini L."/>
        </authorList>
    </citation>
    <scope>NUCLEOTIDE SEQUENCE [LARGE SCALE GENOMIC DNA]</scope>
    <source>
        <strain evidence="2">LRV0_1</strain>
    </source>
</reference>
<keyword evidence="1" id="KW-0472">Membrane</keyword>
<evidence type="ECO:0000313" key="2">
    <source>
        <dbReference type="EMBL" id="KAK4021410.1"/>
    </source>
</evidence>
<proteinExistence type="predicted"/>
<gene>
    <name evidence="2" type="ORF">OUZ56_003327</name>
</gene>
<organism evidence="2 3">
    <name type="scientific">Daphnia magna</name>
    <dbReference type="NCBI Taxonomy" id="35525"/>
    <lineage>
        <taxon>Eukaryota</taxon>
        <taxon>Metazoa</taxon>
        <taxon>Ecdysozoa</taxon>
        <taxon>Arthropoda</taxon>
        <taxon>Crustacea</taxon>
        <taxon>Branchiopoda</taxon>
        <taxon>Diplostraca</taxon>
        <taxon>Cladocera</taxon>
        <taxon>Anomopoda</taxon>
        <taxon>Daphniidae</taxon>
        <taxon>Daphnia</taxon>
    </lineage>
</organism>
<evidence type="ECO:0000313" key="3">
    <source>
        <dbReference type="Proteomes" id="UP001234178"/>
    </source>
</evidence>
<evidence type="ECO:0000256" key="1">
    <source>
        <dbReference type="SAM" id="Phobius"/>
    </source>
</evidence>
<dbReference type="EMBL" id="JAOYFB010000036">
    <property type="protein sequence ID" value="KAK4021410.1"/>
    <property type="molecule type" value="Genomic_DNA"/>
</dbReference>
<comment type="caution">
    <text evidence="2">The sequence shown here is derived from an EMBL/GenBank/DDBJ whole genome shotgun (WGS) entry which is preliminary data.</text>
</comment>
<name>A0ABR0A8E7_9CRUS</name>
<protein>
    <submittedName>
        <fullName evidence="2">Uncharacterized protein</fullName>
    </submittedName>
</protein>
<sequence>MWKTDNVNIPDNRAIALKRLYSLERRYQRDGDFAQKYDAVVKEYIDLDHARLLATEELRKDSSRTCATEVVFGAAQRVLDWASMKFEDIGIDLARLATGNLPLELFPPSQLRSVLKEIRASLAMAWAPTPALQNGNRLLQAFNTDPYPHFWRQGGIGKHLLRLRRPGYAHVRDGQVRFEGFFESRAAVVGIGEIPHGCSIQTDEWILQGSRRHSLSSTRKGNDFLPRLKGLNWAVATDAQEQGSRANLSLQASLEASFRRIGSSLVSAASFVKTNRALEEDDWERKKRASGYHTYLFELWGVGSAFFMASVAVFSIQWCHGRRGDSNIVDLRERHGRWRNS</sequence>
<accession>A0ABR0A8E7</accession>
<feature type="transmembrane region" description="Helical" evidence="1">
    <location>
        <begin position="295"/>
        <end position="318"/>
    </location>
</feature>
<keyword evidence="1" id="KW-0812">Transmembrane</keyword>
<dbReference type="Proteomes" id="UP001234178">
    <property type="component" value="Unassembled WGS sequence"/>
</dbReference>
<keyword evidence="3" id="KW-1185">Reference proteome</keyword>